<reference evidence="5 6" key="1">
    <citation type="submission" date="2020-04" db="EMBL/GenBank/DDBJ databases">
        <authorList>
            <person name="Alioto T."/>
            <person name="Alioto T."/>
            <person name="Gomez Garrido J."/>
        </authorList>
    </citation>
    <scope>NUCLEOTIDE SEQUENCE [LARGE SCALE GENOMIC DNA]</scope>
</reference>
<dbReference type="GO" id="GO:0005737">
    <property type="term" value="C:cytoplasm"/>
    <property type="evidence" value="ECO:0007669"/>
    <property type="project" value="TreeGrafter"/>
</dbReference>
<organism evidence="5 6">
    <name type="scientific">Cloeon dipterum</name>
    <dbReference type="NCBI Taxonomy" id="197152"/>
    <lineage>
        <taxon>Eukaryota</taxon>
        <taxon>Metazoa</taxon>
        <taxon>Ecdysozoa</taxon>
        <taxon>Arthropoda</taxon>
        <taxon>Hexapoda</taxon>
        <taxon>Insecta</taxon>
        <taxon>Pterygota</taxon>
        <taxon>Palaeoptera</taxon>
        <taxon>Ephemeroptera</taxon>
        <taxon>Pisciforma</taxon>
        <taxon>Baetidae</taxon>
        <taxon>Cloeon</taxon>
    </lineage>
</organism>
<dbReference type="Pfam" id="PF01239">
    <property type="entry name" value="PPTA"/>
    <property type="match status" value="3"/>
</dbReference>
<dbReference type="SUPFAM" id="SSF48439">
    <property type="entry name" value="Protein prenylyltransferase"/>
    <property type="match status" value="1"/>
</dbReference>
<dbReference type="PANTHER" id="PTHR11129:SF3">
    <property type="entry name" value="PROTEIN PRENYLTRANSFERASE ALPHA SUBUNIT REPEAT-CONTAINING PROTEIN 1"/>
    <property type="match status" value="1"/>
</dbReference>
<dbReference type="OrthoDB" id="5358702at2759"/>
<evidence type="ECO:0000256" key="1">
    <source>
        <dbReference type="ARBA" id="ARBA00006734"/>
    </source>
</evidence>
<dbReference type="InterPro" id="IPR002088">
    <property type="entry name" value="Prenyl_trans_a"/>
</dbReference>
<keyword evidence="6" id="KW-1185">Reference proteome</keyword>
<comment type="caution">
    <text evidence="5">The sequence shown here is derived from an EMBL/GenBank/DDBJ whole genome shotgun (WGS) entry which is preliminary data.</text>
</comment>
<keyword evidence="4" id="KW-0677">Repeat</keyword>
<gene>
    <name evidence="5" type="ORF">CLODIP_2_CD14995</name>
</gene>
<keyword evidence="2" id="KW-0637">Prenyltransferase</keyword>
<proteinExistence type="inferred from homology"/>
<dbReference type="PANTHER" id="PTHR11129">
    <property type="entry name" value="PROTEIN FARNESYLTRANSFERASE ALPHA SUBUNIT/RAB GERANYLGERANYL TRANSFERASE ALPHA SUBUNIT"/>
    <property type="match status" value="1"/>
</dbReference>
<evidence type="ECO:0008006" key="7">
    <source>
        <dbReference type="Google" id="ProtNLM"/>
    </source>
</evidence>
<accession>A0A8S1E611</accession>
<dbReference type="EMBL" id="CADEPI010000610">
    <property type="protein sequence ID" value="CAB3387695.1"/>
    <property type="molecule type" value="Genomic_DNA"/>
</dbReference>
<dbReference type="GO" id="GO:0008318">
    <property type="term" value="F:protein prenyltransferase activity"/>
    <property type="evidence" value="ECO:0007669"/>
    <property type="project" value="InterPro"/>
</dbReference>
<evidence type="ECO:0000313" key="6">
    <source>
        <dbReference type="Proteomes" id="UP000494165"/>
    </source>
</evidence>
<protein>
    <recommendedName>
        <fullName evidence="7">Protein prenyltransferase alpha subunit repeat-containing protein 1</fullName>
    </recommendedName>
</protein>
<evidence type="ECO:0000313" key="5">
    <source>
        <dbReference type="EMBL" id="CAB3387695.1"/>
    </source>
</evidence>
<name>A0A8S1E611_9INSE</name>
<dbReference type="PROSITE" id="PS51147">
    <property type="entry name" value="PFTA"/>
    <property type="match status" value="2"/>
</dbReference>
<keyword evidence="3" id="KW-0808">Transferase</keyword>
<evidence type="ECO:0000256" key="3">
    <source>
        <dbReference type="ARBA" id="ARBA00022679"/>
    </source>
</evidence>
<comment type="similarity">
    <text evidence="1">Belongs to the protein prenyltransferase subunit alpha family.</text>
</comment>
<dbReference type="Gene3D" id="1.25.40.120">
    <property type="entry name" value="Protein prenylyltransferase"/>
    <property type="match status" value="1"/>
</dbReference>
<evidence type="ECO:0000256" key="4">
    <source>
        <dbReference type="ARBA" id="ARBA00022737"/>
    </source>
</evidence>
<dbReference type="Proteomes" id="UP000494165">
    <property type="component" value="Unassembled WGS sequence"/>
</dbReference>
<evidence type="ECO:0000256" key="2">
    <source>
        <dbReference type="ARBA" id="ARBA00022602"/>
    </source>
</evidence>
<sequence length="365" mass="41766">MSLQEDDFPAAEKILADLDNVFRTDPELEDFFIIPVSGNQNKSPVVHADHSLGLESWCVQHLYCYVYGKLINHKTRKKREDPKVVARLLRGALLINPETAAFWNMMKQLIESERVGPEEDLRFSVVVLGFKPKCSEVFTHRKWVLRKMVAQADVQPMAVLKYLQAELRITQLAASKYPSNYNAWNHRKWVLEALVPKGGAEQKELLKQELKLSHCWTSNHVSDYSGLQYRQYVMQTVFSTFKHEDFLCRTEWLLELPSKVEAKCCSSCAAASVLEQELQMLSELIVRYEGHESLWYHRRFVLHSLQKVCASAVCAKLGASLFNSVVGSERAFASSVCRESKLAHENGHASRHLSWIENVLRITAA</sequence>
<dbReference type="AlphaFoldDB" id="A0A8S1E611"/>